<organism evidence="3 4">
    <name type="scientific">Coxiella burnetii (strain Dugway 5J108-111)</name>
    <dbReference type="NCBI Taxonomy" id="434922"/>
    <lineage>
        <taxon>Bacteria</taxon>
        <taxon>Pseudomonadati</taxon>
        <taxon>Pseudomonadota</taxon>
        <taxon>Gammaproteobacteria</taxon>
        <taxon>Legionellales</taxon>
        <taxon>Coxiellaceae</taxon>
        <taxon>Coxiella</taxon>
    </lineage>
</organism>
<dbReference type="SUPFAM" id="SSF51735">
    <property type="entry name" value="NAD(P)-binding Rossmann-fold domains"/>
    <property type="match status" value="1"/>
</dbReference>
<dbReference type="PANTHER" id="PTHR43477">
    <property type="entry name" value="DIHYDROANTICAPSIN 7-DEHYDROGENASE"/>
    <property type="match status" value="1"/>
</dbReference>
<dbReference type="Pfam" id="PF13561">
    <property type="entry name" value="adh_short_C2"/>
    <property type="match status" value="1"/>
</dbReference>
<evidence type="ECO:0000313" key="4">
    <source>
        <dbReference type="Proteomes" id="UP000008555"/>
    </source>
</evidence>
<reference evidence="3 4" key="1">
    <citation type="journal article" date="2009" name="Infect. Immun.">
        <title>Comparative genomics reveal extensive transposon-mediated genomic plasticity and diversity among potential effector proteins within the genus Coxiella.</title>
        <authorList>
            <person name="Beare P.A."/>
            <person name="Unsworth N."/>
            <person name="Andoh M."/>
            <person name="Voth D.E."/>
            <person name="Omsland A."/>
            <person name="Gilk S.D."/>
            <person name="Williams K.P."/>
            <person name="Sobral B.W."/>
            <person name="Kupko J.J.III."/>
            <person name="Porcella S.F."/>
            <person name="Samuel J.E."/>
            <person name="Heinzen R.A."/>
        </authorList>
    </citation>
    <scope>NUCLEOTIDE SEQUENCE [LARGE SCALE GENOMIC DNA]</scope>
    <source>
        <strain evidence="3 4">Dugway 5J108-111</strain>
    </source>
</reference>
<dbReference type="Pfam" id="PF00106">
    <property type="entry name" value="adh_short"/>
    <property type="match status" value="1"/>
</dbReference>
<dbReference type="PANTHER" id="PTHR43477:SF1">
    <property type="entry name" value="DIHYDROANTICAPSIN 7-DEHYDROGENASE"/>
    <property type="match status" value="1"/>
</dbReference>
<proteinExistence type="inferred from homology"/>
<protein>
    <submittedName>
        <fullName evidence="3">3-oxoacyl-[acyl-carrier protein] reductase</fullName>
        <ecNumber evidence="3">1.1.1.100</ecNumber>
    </submittedName>
</protein>
<dbReference type="InterPro" id="IPR051122">
    <property type="entry name" value="SDR_DHRS6-like"/>
</dbReference>
<gene>
    <name evidence="3" type="ordered locus">CBUD_0152</name>
</gene>
<dbReference type="SMR" id="A9KBD6"/>
<evidence type="ECO:0000256" key="1">
    <source>
        <dbReference type="ARBA" id="ARBA00006484"/>
    </source>
</evidence>
<dbReference type="GO" id="GO:0004316">
    <property type="term" value="F:3-oxoacyl-[acyl-carrier-protein] reductase (NADPH) activity"/>
    <property type="evidence" value="ECO:0007669"/>
    <property type="project" value="UniProtKB-EC"/>
</dbReference>
<dbReference type="KEGG" id="cbd:CBUD_0152"/>
<dbReference type="EC" id="1.1.1.100" evidence="3"/>
<evidence type="ECO:0000313" key="3">
    <source>
        <dbReference type="EMBL" id="ABS76737.1"/>
    </source>
</evidence>
<dbReference type="Gene3D" id="3.40.50.720">
    <property type="entry name" value="NAD(P)-binding Rossmann-like Domain"/>
    <property type="match status" value="1"/>
</dbReference>
<sequence length="312" mass="33852">MKYFNQNEWALILGGSSGFGLASAKQLAARGMNIFIVHRDRRGAMEKINQAFNEIKSYGVQFQACNTDALSPEGRAEVLGQLQSIRGAQSKVKLLLHSIAFGNLKPIAPEKSLEETHNGAIEEFATALGVLPDTLKEKLEHHAEQLPQLTLLQSPQYSQSLIEQEDMANTIYSMGTSLLTWTQAIHQAGLFDEDARVIGLTSEGNEIAWKGYAAVSAAKAALEAVSRSIAVEFAAYGIRSNLLQPGVTDTPALRLIPGSNRLKAVAKMKNPFKRLTRPEDVANAVVLLAMPESGWINGTIIRVDGGERIGSI</sequence>
<dbReference type="AlphaFoldDB" id="A9KBD6"/>
<dbReference type="HOGENOM" id="CLU_010194_1_3_6"/>
<comment type="similarity">
    <text evidence="1">Belongs to the short-chain dehydrogenases/reductases (SDR) family.</text>
</comment>
<dbReference type="PRINTS" id="PR00081">
    <property type="entry name" value="GDHRDH"/>
</dbReference>
<dbReference type="Proteomes" id="UP000008555">
    <property type="component" value="Chromosome"/>
</dbReference>
<evidence type="ECO:0000256" key="2">
    <source>
        <dbReference type="ARBA" id="ARBA00023002"/>
    </source>
</evidence>
<dbReference type="InterPro" id="IPR036291">
    <property type="entry name" value="NAD(P)-bd_dom_sf"/>
</dbReference>
<dbReference type="RefSeq" id="WP_010957337.1">
    <property type="nucleotide sequence ID" value="NC_009727.1"/>
</dbReference>
<name>A9KBD6_COXBN</name>
<dbReference type="InterPro" id="IPR002347">
    <property type="entry name" value="SDR_fam"/>
</dbReference>
<accession>A9KBD6</accession>
<dbReference type="EMBL" id="CP000733">
    <property type="protein sequence ID" value="ABS76737.1"/>
    <property type="molecule type" value="Genomic_DNA"/>
</dbReference>
<keyword evidence="2 3" id="KW-0560">Oxidoreductase</keyword>